<accession>A0ABW8F639</accession>
<dbReference type="RefSeq" id="WP_402069091.1">
    <property type="nucleotide sequence ID" value="NZ_JBIVGG010000001.1"/>
</dbReference>
<dbReference type="PANTHER" id="PTHR19855">
    <property type="entry name" value="WD40 REPEAT PROTEIN 12, 37"/>
    <property type="match status" value="1"/>
</dbReference>
<dbReference type="InterPro" id="IPR001680">
    <property type="entry name" value="WD40_rpt"/>
</dbReference>
<dbReference type="InterPro" id="IPR027417">
    <property type="entry name" value="P-loop_NTPase"/>
</dbReference>
<dbReference type="Proteomes" id="UP001617511">
    <property type="component" value="Unassembled WGS sequence"/>
</dbReference>
<dbReference type="EMBL" id="JBIVGG010000001">
    <property type="protein sequence ID" value="MFJ4077490.1"/>
    <property type="molecule type" value="Genomic_DNA"/>
</dbReference>
<dbReference type="SUPFAM" id="SSF50998">
    <property type="entry name" value="Quinoprotein alcohol dehydrogenase-like"/>
    <property type="match status" value="1"/>
</dbReference>
<reference evidence="1 2" key="1">
    <citation type="submission" date="2024-10" db="EMBL/GenBank/DDBJ databases">
        <title>The Natural Products Discovery Center: Release of the First 8490 Sequenced Strains for Exploring Actinobacteria Biosynthetic Diversity.</title>
        <authorList>
            <person name="Kalkreuter E."/>
            <person name="Kautsar S.A."/>
            <person name="Yang D."/>
            <person name="Bader C.D."/>
            <person name="Teijaro C.N."/>
            <person name="Fluegel L."/>
            <person name="Davis C.M."/>
            <person name="Simpson J.R."/>
            <person name="Lauterbach L."/>
            <person name="Steele A.D."/>
            <person name="Gui C."/>
            <person name="Meng S."/>
            <person name="Li G."/>
            <person name="Viehrig K."/>
            <person name="Ye F."/>
            <person name="Su P."/>
            <person name="Kiefer A.F."/>
            <person name="Nichols A."/>
            <person name="Cepeda A.J."/>
            <person name="Yan W."/>
            <person name="Fan B."/>
            <person name="Jiang Y."/>
            <person name="Adhikari A."/>
            <person name="Zheng C.-J."/>
            <person name="Schuster L."/>
            <person name="Cowan T.M."/>
            <person name="Smanski M.J."/>
            <person name="Chevrette M.G."/>
            <person name="De Carvalho L.P.S."/>
            <person name="Shen B."/>
        </authorList>
    </citation>
    <scope>NUCLEOTIDE SEQUENCE [LARGE SCALE GENOMIC DNA]</scope>
    <source>
        <strain evidence="1 2">NPDC089932</strain>
    </source>
</reference>
<evidence type="ECO:0000313" key="2">
    <source>
        <dbReference type="Proteomes" id="UP001617511"/>
    </source>
</evidence>
<dbReference type="SMART" id="SM00320">
    <property type="entry name" value="WD40"/>
    <property type="match status" value="2"/>
</dbReference>
<dbReference type="InterPro" id="IPR011041">
    <property type="entry name" value="Quinoprot_gluc/sorb_DH_b-prop"/>
</dbReference>
<dbReference type="PANTHER" id="PTHR19855:SF11">
    <property type="entry name" value="RIBOSOME BIOGENESIS PROTEIN WDR12"/>
    <property type="match status" value="1"/>
</dbReference>
<protein>
    <submittedName>
        <fullName evidence="1">Uncharacterized protein</fullName>
    </submittedName>
</protein>
<dbReference type="SUPFAM" id="SSF50952">
    <property type="entry name" value="Soluble quinoprotein glucose dehydrogenase"/>
    <property type="match status" value="1"/>
</dbReference>
<dbReference type="InterPro" id="IPR015943">
    <property type="entry name" value="WD40/YVTN_repeat-like_dom_sf"/>
</dbReference>
<dbReference type="InterPro" id="IPR011047">
    <property type="entry name" value="Quinoprotein_ADH-like_sf"/>
</dbReference>
<sequence>MGYWHECGRSANTVLVWVGHGATDLAMRSAELFVRGDPGEGTDTTVEPIWFAKKIRDHLRERHSRDAWTIVVVEACGGARFTTEVDIALMHHEWGRRTLVIGSGRGSASQYPDTLAADLKAVLSQVTEDVLTLDRLASLLGCITDADGLQRYSVRPHNIADSRLKRVIPGPVTAVWSDYKELRQALDGIPADSDGYQALIHFATKGTGTDLGEFAWHFVGRWRERREVFRWMRRVEQQRDTALLVVCGPPGSGKSALLGSVLIDCHPDLAEGLERVIGKRSLETPAAPLPVFDLILHLTGATVRGIATQILAGLRGSETAADVADPVAAVHRETEARREPLLVMADALDESEEPIALAHFFDELLKTSGVHMIVGTRTHSADGRTDLTAILTNQGAIGRETLPLEPSPDDVVDSLAVRVRDLELRDVVRRALARRSAETGPEDGTPKHQFLWAAMAAEELNVRSAELSSDPELLQQLLDTDHRGLFRLALERLDKQSGLTRTALLALALAHGRGLPRQDRIWEEATSALSPDHQPVTLNDLNGVLDAAGAYVMLDHEHGQGAYRLVHRVLQEQLLEEADDLPSKRLYVFRQLLARVRPDQELNPYLRIRLSTHAAHALSAAWAELGGRPDVLDRLDPYAVASDALRTDKADGLPVAVLGTITTAHLVRQGDGDDRPGLRMLGEARVLGGTRRPETVVPGTWSVRWSSLPQQPVHLPVGEADQDVTGARALVLVPRDGARGVLAVAAGGTLVRIWDPVTGQPAGASFDVRSDQPLPPFGHGVAALAVLEHHGRSLLAGVPMGGQVVVWDPFTGRREPTSIPSGAAVDGIAAYRGPDGSTRLVLARAGGKVERIEPMTGRVDGSALDAGGPISAILAVAAADATVIVVLTQSGTVSAWNAETGRAWSRGARMATAGVSMTVLEAGDAEIVLAVLDSTGTCYRCCLRPDAQEAVQPGERDVLARSERAHRAITLGKADGRRLLATADENGGIKVWDPDQPGDPIAGWQSHRDPVDALVAGEAADGSGWALATIAKGAGVARIWPVSALDMPTGPPGERQVARAVVAGPLAALAGRTEITFVDMRQGPLSADQLALERIQGLTAVDGNDPLIVAATRTWLRTWRTQDLSDAQAWPHPDPVRAVTAVPEQADLLISLDVDGVLRRWDVRHGRPEPQTADTHVADAVGMACYRDEDNIVVAVGGAGVVQRWRCRAQGPPTWTRLADVNCVRLPLALCAVSGDAHGDPGRLFVVTSDQILCAAGRGGLDWRDDAPGTTARGACAWRDGDGVVRLAVGSRTGQISVIDGRSGRPTRTIPTGLGINCLTTTVSDGRRSLVVGAREGAVAIDLDTEVGGPA</sequence>
<dbReference type="Gene3D" id="2.130.10.10">
    <property type="entry name" value="YVTN repeat-like/Quinoprotein amine dehydrogenase"/>
    <property type="match status" value="2"/>
</dbReference>
<gene>
    <name evidence="1" type="ORF">ACIP2Z_00855</name>
</gene>
<keyword evidence="2" id="KW-1185">Reference proteome</keyword>
<name>A0ABW8F639_9ACTN</name>
<comment type="caution">
    <text evidence="1">The sequence shown here is derived from an EMBL/GenBank/DDBJ whole genome shotgun (WGS) entry which is preliminary data.</text>
</comment>
<dbReference type="SUPFAM" id="SSF52540">
    <property type="entry name" value="P-loop containing nucleoside triphosphate hydrolases"/>
    <property type="match status" value="1"/>
</dbReference>
<proteinExistence type="predicted"/>
<evidence type="ECO:0000313" key="1">
    <source>
        <dbReference type="EMBL" id="MFJ4077490.1"/>
    </source>
</evidence>
<organism evidence="1 2">
    <name type="scientific">Streptomyces iakyrus</name>
    <dbReference type="NCBI Taxonomy" id="68219"/>
    <lineage>
        <taxon>Bacteria</taxon>
        <taxon>Bacillati</taxon>
        <taxon>Actinomycetota</taxon>
        <taxon>Actinomycetes</taxon>
        <taxon>Kitasatosporales</taxon>
        <taxon>Streptomycetaceae</taxon>
        <taxon>Streptomyces</taxon>
    </lineage>
</organism>